<dbReference type="Proteomes" id="UP000051386">
    <property type="component" value="Unassembled WGS sequence"/>
</dbReference>
<dbReference type="Gene3D" id="3.90.1530.10">
    <property type="entry name" value="Conserved hypothetical protein from pyrococcus furiosus pfu- 392566-001, ParB domain"/>
    <property type="match status" value="1"/>
</dbReference>
<proteinExistence type="predicted"/>
<comment type="caution">
    <text evidence="2">The sequence shown here is derived from an EMBL/GenBank/DDBJ whole genome shotgun (WGS) entry which is preliminary data.</text>
</comment>
<dbReference type="EMBL" id="LDJK01000008">
    <property type="protein sequence ID" value="KRG76450.1"/>
    <property type="molecule type" value="Genomic_DNA"/>
</dbReference>
<reference evidence="2 3" key="1">
    <citation type="submission" date="2015-05" db="EMBL/GenBank/DDBJ databases">
        <title>Genome sequencing and analysis of members of genus Stenotrophomonas.</title>
        <authorList>
            <person name="Patil P.P."/>
            <person name="Midha S."/>
            <person name="Patil P.B."/>
        </authorList>
    </citation>
    <scope>NUCLEOTIDE SEQUENCE [LARGE SCALE GENOMIC DNA]</scope>
    <source>
        <strain evidence="2 3">DSM 21508</strain>
    </source>
</reference>
<dbReference type="GO" id="GO:0007059">
    <property type="term" value="P:chromosome segregation"/>
    <property type="evidence" value="ECO:0007669"/>
    <property type="project" value="TreeGrafter"/>
</dbReference>
<dbReference type="InterPro" id="IPR003115">
    <property type="entry name" value="ParB_N"/>
</dbReference>
<sequence>MSNKSAGPRLAFEKNCIDVDVSLLAATVSLPAGARTSVKYRQILKSIETIGIVEPIIVTLDQDQPGRFLVLDGQMRLEALKDLGVGKALCLISTDDEGYTYNKRVNGLSVIQAHKMILRAAEGGVSVAQLADALDLSANTIRAKFKLLDGICPEAVVLLAEKPATSGMFKVLRQMKPLRQVDVAQTMVNLNTYSTRLAVALLRNSSPDQLIPEVAQRSSDVTPNEALKRLEQELAALQADTETLQEGFGPASLQLEIIKTHVGTALLNNAAIVRWLAKRRPDHLQQLQKLSEIKQLPG</sequence>
<evidence type="ECO:0000313" key="2">
    <source>
        <dbReference type="EMBL" id="KRG76450.1"/>
    </source>
</evidence>
<gene>
    <name evidence="2" type="ORF">ABB28_03145</name>
</gene>
<dbReference type="SUPFAM" id="SSF110849">
    <property type="entry name" value="ParB/Sulfiredoxin"/>
    <property type="match status" value="1"/>
</dbReference>
<protein>
    <submittedName>
        <fullName evidence="2">Chromosome partitioning protein ParB</fullName>
    </submittedName>
</protein>
<evidence type="ECO:0000259" key="1">
    <source>
        <dbReference type="SMART" id="SM00470"/>
    </source>
</evidence>
<evidence type="ECO:0000313" key="3">
    <source>
        <dbReference type="Proteomes" id="UP000051386"/>
    </source>
</evidence>
<dbReference type="RefSeq" id="WP_057507221.1">
    <property type="nucleotide sequence ID" value="NZ_LDJK01000008.1"/>
</dbReference>
<dbReference type="SUPFAM" id="SSF109709">
    <property type="entry name" value="KorB DNA-binding domain-like"/>
    <property type="match status" value="1"/>
</dbReference>
<dbReference type="InterPro" id="IPR050336">
    <property type="entry name" value="Chromosome_partition/occlusion"/>
</dbReference>
<dbReference type="PATRIC" id="fig|517011.3.peg.3152"/>
<name>A0A0R0DCT4_9GAMM</name>
<dbReference type="AlphaFoldDB" id="A0A0R0DCT4"/>
<dbReference type="InterPro" id="IPR036086">
    <property type="entry name" value="ParB/Sulfiredoxin_sf"/>
</dbReference>
<dbReference type="SMART" id="SM00470">
    <property type="entry name" value="ParB"/>
    <property type="match status" value="1"/>
</dbReference>
<organism evidence="2 3">
    <name type="scientific">Stenotrophomonas chelatiphaga</name>
    <dbReference type="NCBI Taxonomy" id="517011"/>
    <lineage>
        <taxon>Bacteria</taxon>
        <taxon>Pseudomonadati</taxon>
        <taxon>Pseudomonadota</taxon>
        <taxon>Gammaproteobacteria</taxon>
        <taxon>Lysobacterales</taxon>
        <taxon>Lysobacteraceae</taxon>
        <taxon>Stenotrophomonas</taxon>
    </lineage>
</organism>
<feature type="domain" description="ParB-like N-terminal" evidence="1">
    <location>
        <begin position="17"/>
        <end position="111"/>
    </location>
</feature>
<keyword evidence="3" id="KW-1185">Reference proteome</keyword>
<dbReference type="InterPro" id="IPR011111">
    <property type="entry name" value="Plasmid_RepB"/>
</dbReference>
<dbReference type="GO" id="GO:0005694">
    <property type="term" value="C:chromosome"/>
    <property type="evidence" value="ECO:0007669"/>
    <property type="project" value="TreeGrafter"/>
</dbReference>
<dbReference type="PANTHER" id="PTHR33375">
    <property type="entry name" value="CHROMOSOME-PARTITIONING PROTEIN PARB-RELATED"/>
    <property type="match status" value="1"/>
</dbReference>
<dbReference type="Pfam" id="PF07506">
    <property type="entry name" value="RepB"/>
    <property type="match status" value="1"/>
</dbReference>
<dbReference type="PANTHER" id="PTHR33375:SF1">
    <property type="entry name" value="CHROMOSOME-PARTITIONING PROTEIN PARB-RELATED"/>
    <property type="match status" value="1"/>
</dbReference>
<accession>A0A0R0DCT4</accession>